<feature type="domain" description="Beta-hexosaminidase bacterial type N-terminal" evidence="8">
    <location>
        <begin position="43"/>
        <end position="175"/>
    </location>
</feature>
<protein>
    <recommendedName>
        <fullName evidence="3">beta-N-acetylhexosaminidase</fullName>
        <ecNumber evidence="3">3.2.1.52</ecNumber>
    </recommendedName>
</protein>
<evidence type="ECO:0000256" key="2">
    <source>
        <dbReference type="ARBA" id="ARBA00006285"/>
    </source>
</evidence>
<feature type="chain" id="PRO_5045526046" description="beta-N-acetylhexosaminidase" evidence="6">
    <location>
        <begin position="29"/>
        <end position="529"/>
    </location>
</feature>
<name>A0ABT1HYR6_STRSD</name>
<dbReference type="EMBL" id="JAMTCP010000030">
    <property type="protein sequence ID" value="MCP2260672.1"/>
    <property type="molecule type" value="Genomic_DNA"/>
</dbReference>
<gene>
    <name evidence="9" type="ORF">LX15_004392</name>
</gene>
<dbReference type="Pfam" id="PF00728">
    <property type="entry name" value="Glyco_hydro_20"/>
    <property type="match status" value="1"/>
</dbReference>
<dbReference type="InterPro" id="IPR025705">
    <property type="entry name" value="Beta_hexosaminidase_sua/sub"/>
</dbReference>
<comment type="caution">
    <text evidence="9">The sequence shown here is derived from an EMBL/GenBank/DDBJ whole genome shotgun (WGS) entry which is preliminary data.</text>
</comment>
<keyword evidence="10" id="KW-1185">Reference proteome</keyword>
<dbReference type="CDD" id="cd06568">
    <property type="entry name" value="GH20_SpHex_like"/>
    <property type="match status" value="1"/>
</dbReference>
<evidence type="ECO:0000313" key="10">
    <source>
        <dbReference type="Proteomes" id="UP001205311"/>
    </source>
</evidence>
<sequence length="529" mass="58551">MRHARWRGLLSVLVAPLLVAGVAGAAWAEPTAAAAEQVTRLTDVVPAPVEARPTPGETFSLNPATRIQVDRGAGDVGEQLAHLLRRSTGYWLPVVPDHGFTSNAIVLRLGGADPRVGEEGYQLDVTRRSVVLRANQPAGLFAGVQTLRQLLPAKVESDRPQRGPWRVPAGQVLDYPRFAHRATMLDVARHFLTVDEVKAHIDRIALYKINRLHLHLSDDQGWRIEIKSWPRLATYGGSTEVGGGPGGYYTQDQYRDIVEHARRRHVTIVPEIDMPGHTNAALASYAELNCDGKAPPLYTGIEVGFSSLCVGKDVTYRFVEDVVRELAALTPGPYLHIGGDEAHSTPPADYQEFMRRVLPIVERHGKTPVGWHEMAKAATPPSAVLQYWGRGTTDREVVEAARRGNKVIMSPANRTYLDMKYDPSTKLGLTWAGYIEVRDAYGWEPGGHLADLPESAVLGVEAPLWTETLTDLDEVSFMAFPRLPAVAELGWSPKVTRSWEGFRERLAAQGPRWERMGVAFHRSPQIPWR</sequence>
<organism evidence="9 10">
    <name type="scientific">Streptoalloteichus tenebrarius (strain ATCC 17920 / DSM 40477 / JCM 4838 / CBS 697.72 / NBRC 16177 / NCIMB 11028 / NRRL B-12390 / A12253. 1 / ISP 5477)</name>
    <name type="common">Streptomyces tenebrarius</name>
    <dbReference type="NCBI Taxonomy" id="1933"/>
    <lineage>
        <taxon>Bacteria</taxon>
        <taxon>Bacillati</taxon>
        <taxon>Actinomycetota</taxon>
        <taxon>Actinomycetes</taxon>
        <taxon>Pseudonocardiales</taxon>
        <taxon>Pseudonocardiaceae</taxon>
        <taxon>Streptoalloteichus</taxon>
    </lineage>
</organism>
<dbReference type="Proteomes" id="UP001205311">
    <property type="component" value="Unassembled WGS sequence"/>
</dbReference>
<dbReference type="InterPro" id="IPR029018">
    <property type="entry name" value="Hex-like_dom2"/>
</dbReference>
<keyword evidence="4" id="KW-0378">Hydrolase</keyword>
<dbReference type="RefSeq" id="WP_253671520.1">
    <property type="nucleotide sequence ID" value="NZ_JAMTCP010000030.1"/>
</dbReference>
<feature type="signal peptide" evidence="6">
    <location>
        <begin position="1"/>
        <end position="28"/>
    </location>
</feature>
<comment type="similarity">
    <text evidence="2">Belongs to the glycosyl hydrolase 20 family.</text>
</comment>
<dbReference type="Gene3D" id="3.20.20.80">
    <property type="entry name" value="Glycosidases"/>
    <property type="match status" value="1"/>
</dbReference>
<keyword evidence="5" id="KW-0326">Glycosidase</keyword>
<dbReference type="PANTHER" id="PTHR22600:SF57">
    <property type="entry name" value="BETA-N-ACETYLHEXOSAMINIDASE"/>
    <property type="match status" value="1"/>
</dbReference>
<keyword evidence="6" id="KW-0732">Signal</keyword>
<dbReference type="Gene3D" id="3.30.379.10">
    <property type="entry name" value="Chitobiase/beta-hexosaminidase domain 2-like"/>
    <property type="match status" value="1"/>
</dbReference>
<proteinExistence type="inferred from homology"/>
<dbReference type="SUPFAM" id="SSF55545">
    <property type="entry name" value="beta-N-acetylhexosaminidase-like domain"/>
    <property type="match status" value="1"/>
</dbReference>
<dbReference type="Pfam" id="PF02838">
    <property type="entry name" value="Glyco_hydro_20b"/>
    <property type="match status" value="1"/>
</dbReference>
<dbReference type="InterPro" id="IPR015882">
    <property type="entry name" value="HEX_bac_N"/>
</dbReference>
<evidence type="ECO:0000256" key="3">
    <source>
        <dbReference type="ARBA" id="ARBA00012663"/>
    </source>
</evidence>
<dbReference type="PANTHER" id="PTHR22600">
    <property type="entry name" value="BETA-HEXOSAMINIDASE"/>
    <property type="match status" value="1"/>
</dbReference>
<evidence type="ECO:0000256" key="1">
    <source>
        <dbReference type="ARBA" id="ARBA00001231"/>
    </source>
</evidence>
<dbReference type="EC" id="3.2.1.52" evidence="3"/>
<evidence type="ECO:0000313" key="9">
    <source>
        <dbReference type="EMBL" id="MCP2260672.1"/>
    </source>
</evidence>
<dbReference type="PRINTS" id="PR00738">
    <property type="entry name" value="GLHYDRLASE20"/>
</dbReference>
<evidence type="ECO:0000259" key="7">
    <source>
        <dbReference type="Pfam" id="PF00728"/>
    </source>
</evidence>
<reference evidence="9 10" key="1">
    <citation type="submission" date="2022-06" db="EMBL/GenBank/DDBJ databases">
        <title>Genomic Encyclopedia of Archaeal and Bacterial Type Strains, Phase II (KMG-II): from individual species to whole genera.</title>
        <authorList>
            <person name="Goeker M."/>
        </authorList>
    </citation>
    <scope>NUCLEOTIDE SEQUENCE [LARGE SCALE GENOMIC DNA]</scope>
    <source>
        <strain evidence="9 10">DSM 40477</strain>
    </source>
</reference>
<dbReference type="InterPro" id="IPR015883">
    <property type="entry name" value="Glyco_hydro_20_cat"/>
</dbReference>
<evidence type="ECO:0000256" key="5">
    <source>
        <dbReference type="ARBA" id="ARBA00023295"/>
    </source>
</evidence>
<accession>A0ABT1HYR6</accession>
<comment type="catalytic activity">
    <reaction evidence="1">
        <text>Hydrolysis of terminal non-reducing N-acetyl-D-hexosamine residues in N-acetyl-beta-D-hexosaminides.</text>
        <dbReference type="EC" id="3.2.1.52"/>
    </reaction>
</comment>
<evidence type="ECO:0000259" key="8">
    <source>
        <dbReference type="Pfam" id="PF02838"/>
    </source>
</evidence>
<evidence type="ECO:0000256" key="6">
    <source>
        <dbReference type="SAM" id="SignalP"/>
    </source>
</evidence>
<evidence type="ECO:0000256" key="4">
    <source>
        <dbReference type="ARBA" id="ARBA00022801"/>
    </source>
</evidence>
<feature type="domain" description="Glycoside hydrolase family 20 catalytic" evidence="7">
    <location>
        <begin position="178"/>
        <end position="493"/>
    </location>
</feature>
<dbReference type="SUPFAM" id="SSF51445">
    <property type="entry name" value="(Trans)glycosidases"/>
    <property type="match status" value="1"/>
</dbReference>
<dbReference type="InterPro" id="IPR017853">
    <property type="entry name" value="GH"/>
</dbReference>